<evidence type="ECO:0000256" key="2">
    <source>
        <dbReference type="ARBA" id="ARBA00022737"/>
    </source>
</evidence>
<accession>A0A9P7Y9D8</accession>
<dbReference type="Pfam" id="PF13516">
    <property type="entry name" value="LRR_6"/>
    <property type="match status" value="2"/>
</dbReference>
<dbReference type="Proteomes" id="UP000824998">
    <property type="component" value="Unassembled WGS sequence"/>
</dbReference>
<dbReference type="FunFam" id="3.80.10.10:FF:000251">
    <property type="entry name" value="Ubiquitin ligase complex F-box protein GRR1"/>
    <property type="match status" value="1"/>
</dbReference>
<evidence type="ECO:0000256" key="1">
    <source>
        <dbReference type="ARBA" id="ARBA00022614"/>
    </source>
</evidence>
<protein>
    <recommendedName>
        <fullName evidence="9">F-box domain-containing protein</fullName>
    </recommendedName>
</protein>
<evidence type="ECO:0000256" key="3">
    <source>
        <dbReference type="ARBA" id="ARBA00022786"/>
    </source>
</evidence>
<dbReference type="InterPro" id="IPR032675">
    <property type="entry name" value="LRR_dom_sf"/>
</dbReference>
<dbReference type="SUPFAM" id="SSF81383">
    <property type="entry name" value="F-box domain"/>
    <property type="match status" value="1"/>
</dbReference>
<dbReference type="InterPro" id="IPR057207">
    <property type="entry name" value="FBXL15_LRR"/>
</dbReference>
<feature type="domain" description="F-box" evidence="5">
    <location>
        <begin position="78"/>
        <end position="120"/>
    </location>
</feature>
<organism evidence="7 8">
    <name type="scientific">Amylocarpus encephaloides</name>
    <dbReference type="NCBI Taxonomy" id="45428"/>
    <lineage>
        <taxon>Eukaryota</taxon>
        <taxon>Fungi</taxon>
        <taxon>Dikarya</taxon>
        <taxon>Ascomycota</taxon>
        <taxon>Pezizomycotina</taxon>
        <taxon>Leotiomycetes</taxon>
        <taxon>Helotiales</taxon>
        <taxon>Helotiales incertae sedis</taxon>
        <taxon>Amylocarpus</taxon>
    </lineage>
</organism>
<evidence type="ECO:0008006" key="9">
    <source>
        <dbReference type="Google" id="ProtNLM"/>
    </source>
</evidence>
<feature type="region of interest" description="Disordered" evidence="4">
    <location>
        <begin position="1"/>
        <end position="60"/>
    </location>
</feature>
<dbReference type="PANTHER" id="PTHR13382:SF67">
    <property type="entry name" value="SCF E3 UBIQUITIN LIGASE COMPLEX F-BOX PROTEIN POF2"/>
    <property type="match status" value="1"/>
</dbReference>
<evidence type="ECO:0000313" key="8">
    <source>
        <dbReference type="Proteomes" id="UP000824998"/>
    </source>
</evidence>
<dbReference type="GO" id="GO:0019005">
    <property type="term" value="C:SCF ubiquitin ligase complex"/>
    <property type="evidence" value="ECO:0007669"/>
    <property type="project" value="UniProtKB-ARBA"/>
</dbReference>
<dbReference type="InterPro" id="IPR001810">
    <property type="entry name" value="F-box_dom"/>
</dbReference>
<dbReference type="InterPro" id="IPR006553">
    <property type="entry name" value="Leu-rich_rpt_Cys-con_subtyp"/>
</dbReference>
<dbReference type="SUPFAM" id="SSF52047">
    <property type="entry name" value="RNI-like"/>
    <property type="match status" value="1"/>
</dbReference>
<keyword evidence="1" id="KW-0433">Leucine-rich repeat</keyword>
<keyword evidence="3" id="KW-0833">Ubl conjugation pathway</keyword>
<dbReference type="InterPro" id="IPR036047">
    <property type="entry name" value="F-box-like_dom_sf"/>
</dbReference>
<dbReference type="InterPro" id="IPR050648">
    <property type="entry name" value="F-box_LRR-repeat"/>
</dbReference>
<sequence length="613" mass="67417">MRGPVPAMAPISTSSMPYRATPEQEGDSQSSSSNSPARQDYEESDFYNGNNDSQSSIGVPTFRDMSVSRDVCEPPANLLPAEVLIAIFAKLNTPQELFNAMMVSKRWARNCVDLLWHRPACTTWNKHGFICTTLSLPDPYFAYRDFIRRLNLAQLANGVNDGSVQPLSVCSRVERLTLTACDGLTDSGLIGLLTDSKHLLALDISGDTQITSAAMMVLADNCKRLQGLNISSCNRISNESMIAVANACAHIKRLKLNDCDQLEDSAVIAFAQNCRNILEIDLHQCRSIGNAPITELLANGQCLRELRLANCELVSDTAFLSLPPNRTYEHLRILDLTSCTRLTDQAVEKIIGVCPRLRNIVFAKCRNLTDLAVNAISKLGKNLHYLHLGHCGHITDTAVIKLVQSCNRIRYIDLGCCIHLTDASVTKLAQLPKLRRIGLVKCSQITNDSVLALAHYRGARAHSIRIGETWHGSSLERVHLSYCTNLTLPSIIALLQHCQRLTHLSLTGVQAFLRPDLEQFCRDAPPEFTEHQRSVFCVFSGTGVVGLRRHLNHTPLGEDFDQDQDTIIDDDQTMTGMMGATAINGDEDADADGDNDEELDDGDGPNASFGVAT</sequence>
<dbReference type="Gene3D" id="3.80.10.10">
    <property type="entry name" value="Ribonuclease Inhibitor"/>
    <property type="match status" value="3"/>
</dbReference>
<reference evidence="7" key="1">
    <citation type="journal article" date="2021" name="IMA Fungus">
        <title>Genomic characterization of three marine fungi, including Emericellopsis atlantica sp. nov. with signatures of a generalist lifestyle and marine biomass degradation.</title>
        <authorList>
            <person name="Hagestad O.C."/>
            <person name="Hou L."/>
            <person name="Andersen J.H."/>
            <person name="Hansen E.H."/>
            <person name="Altermark B."/>
            <person name="Li C."/>
            <person name="Kuhnert E."/>
            <person name="Cox R.J."/>
            <person name="Crous P.W."/>
            <person name="Spatafora J.W."/>
            <person name="Lail K."/>
            <person name="Amirebrahimi M."/>
            <person name="Lipzen A."/>
            <person name="Pangilinan J."/>
            <person name="Andreopoulos W."/>
            <person name="Hayes R.D."/>
            <person name="Ng V."/>
            <person name="Grigoriev I.V."/>
            <person name="Jackson S.A."/>
            <person name="Sutton T.D.S."/>
            <person name="Dobson A.D.W."/>
            <person name="Rama T."/>
        </authorList>
    </citation>
    <scope>NUCLEOTIDE SEQUENCE</scope>
    <source>
        <strain evidence="7">TRa018bII</strain>
    </source>
</reference>
<feature type="compositionally biased region" description="Polar residues" evidence="4">
    <location>
        <begin position="47"/>
        <end position="58"/>
    </location>
</feature>
<keyword evidence="8" id="KW-1185">Reference proteome</keyword>
<gene>
    <name evidence="7" type="ORF">BJ875DRAFT_489282</name>
</gene>
<evidence type="ECO:0000313" key="7">
    <source>
        <dbReference type="EMBL" id="KAG9229052.1"/>
    </source>
</evidence>
<feature type="compositionally biased region" description="Acidic residues" evidence="4">
    <location>
        <begin position="585"/>
        <end position="603"/>
    </location>
</feature>
<dbReference type="OrthoDB" id="10257471at2759"/>
<dbReference type="AlphaFoldDB" id="A0A9P7Y9D8"/>
<dbReference type="Pfam" id="PF25372">
    <property type="entry name" value="DUF7885"/>
    <property type="match status" value="1"/>
</dbReference>
<name>A0A9P7Y9D8_9HELO</name>
<dbReference type="PANTHER" id="PTHR13382">
    <property type="entry name" value="MITOCHONDRIAL ATP SYNTHASE COUPLING FACTOR B"/>
    <property type="match status" value="1"/>
</dbReference>
<evidence type="ECO:0000259" key="5">
    <source>
        <dbReference type="Pfam" id="PF12937"/>
    </source>
</evidence>
<dbReference type="InterPro" id="IPR001611">
    <property type="entry name" value="Leu-rich_rpt"/>
</dbReference>
<feature type="domain" description="F-box/LRR-repeat protein 15-like leucin rich repeat" evidence="6">
    <location>
        <begin position="165"/>
        <end position="319"/>
    </location>
</feature>
<dbReference type="Pfam" id="PF12937">
    <property type="entry name" value="F-box-like"/>
    <property type="match status" value="1"/>
</dbReference>
<evidence type="ECO:0000259" key="6">
    <source>
        <dbReference type="Pfam" id="PF25372"/>
    </source>
</evidence>
<comment type="caution">
    <text evidence="7">The sequence shown here is derived from an EMBL/GenBank/DDBJ whole genome shotgun (WGS) entry which is preliminary data.</text>
</comment>
<proteinExistence type="predicted"/>
<dbReference type="EMBL" id="MU251821">
    <property type="protein sequence ID" value="KAG9229052.1"/>
    <property type="molecule type" value="Genomic_DNA"/>
</dbReference>
<dbReference type="SMART" id="SM00367">
    <property type="entry name" value="LRR_CC"/>
    <property type="match status" value="12"/>
</dbReference>
<evidence type="ECO:0000256" key="4">
    <source>
        <dbReference type="SAM" id="MobiDB-lite"/>
    </source>
</evidence>
<dbReference type="GO" id="GO:0005737">
    <property type="term" value="C:cytoplasm"/>
    <property type="evidence" value="ECO:0007669"/>
    <property type="project" value="TreeGrafter"/>
</dbReference>
<feature type="region of interest" description="Disordered" evidence="4">
    <location>
        <begin position="582"/>
        <end position="613"/>
    </location>
</feature>
<keyword evidence="2" id="KW-0677">Repeat</keyword>